<dbReference type="GO" id="GO:0003677">
    <property type="term" value="F:DNA binding"/>
    <property type="evidence" value="ECO:0007669"/>
    <property type="project" value="UniProtKB-KW"/>
</dbReference>
<evidence type="ECO:0000313" key="6">
    <source>
        <dbReference type="Proteomes" id="UP000676194"/>
    </source>
</evidence>
<comment type="similarity">
    <text evidence="1">Belongs to the type-I restriction system S methylase family.</text>
</comment>
<dbReference type="Pfam" id="PF01420">
    <property type="entry name" value="Methylase_S"/>
    <property type="match status" value="2"/>
</dbReference>
<dbReference type="GO" id="GO:0004519">
    <property type="term" value="F:endonuclease activity"/>
    <property type="evidence" value="ECO:0007669"/>
    <property type="project" value="UniProtKB-KW"/>
</dbReference>
<dbReference type="EMBL" id="CP074694">
    <property type="protein sequence ID" value="QVL30291.1"/>
    <property type="molecule type" value="Genomic_DNA"/>
</dbReference>
<keyword evidence="5" id="KW-0378">Hydrolase</keyword>
<dbReference type="KEGG" id="tsph:KIH39_15675"/>
<gene>
    <name evidence="5" type="ORF">KIH39_15675</name>
</gene>
<name>A0A8E6B384_9BACT</name>
<keyword evidence="2" id="KW-0680">Restriction system</keyword>
<evidence type="ECO:0000313" key="5">
    <source>
        <dbReference type="EMBL" id="QVL30291.1"/>
    </source>
</evidence>
<keyword evidence="5" id="KW-0540">Nuclease</keyword>
<dbReference type="InterPro" id="IPR052021">
    <property type="entry name" value="Type-I_RS_S_subunit"/>
</dbReference>
<dbReference type="AlphaFoldDB" id="A0A8E6B384"/>
<organism evidence="5 6">
    <name type="scientific">Telmatocola sphagniphila</name>
    <dbReference type="NCBI Taxonomy" id="1123043"/>
    <lineage>
        <taxon>Bacteria</taxon>
        <taxon>Pseudomonadati</taxon>
        <taxon>Planctomycetota</taxon>
        <taxon>Planctomycetia</taxon>
        <taxon>Gemmatales</taxon>
        <taxon>Gemmataceae</taxon>
    </lineage>
</organism>
<dbReference type="PANTHER" id="PTHR30408:SF12">
    <property type="entry name" value="TYPE I RESTRICTION ENZYME MJAVIII SPECIFICITY SUBUNIT"/>
    <property type="match status" value="1"/>
</dbReference>
<sequence>MTSKSRWIDHSFGEVVRMVSGGTPRRETPAYWNGSLDWYSAKDLKSFLLKGSQDRITEQGASNGTRKVPKGTPLMLVRGMTLLKEVPVGITTSEASFNQDVRALLSDAIVGEYLGYLLKSRERTLLSMVDQAGHGTGRLSTDRINELVLHFPECKKEQVAIVSVLSMWDLCISQLTDLIAAKLGFKQGLMQQLLTGKKRITSRTHHRTPGPLPGDSPDDSVVSLEVEFGITGKSFQEGIPAVSTCPPGWTQHSFRQVFKAVERPAELSDQVVYQLVTAKRYRGGIVPREQLRGEQIKTKTQFFVAAGDFLISKRQIIHGACGMVPASLDGAVVSNEYACLQPSSQLDPGFLNYLTHARYFQQTCFHASVGVALEKMIFRLDQWLKHLVNLPPLSEQRAIAHCLSTMDREILLLARQRRLLKEQKKGLMQKLLTGEVRVHQK</sequence>
<dbReference type="REBASE" id="485530">
    <property type="entry name" value="S.TspSP2TORF15680P"/>
</dbReference>
<dbReference type="InterPro" id="IPR044946">
    <property type="entry name" value="Restrct_endonuc_typeI_TRD_sf"/>
</dbReference>
<keyword evidence="3" id="KW-0238">DNA-binding</keyword>
<proteinExistence type="inferred from homology"/>
<reference evidence="5" key="1">
    <citation type="submission" date="2021-05" db="EMBL/GenBank/DDBJ databases">
        <title>Complete genome sequence of the cellulolytic planctomycete Telmatocola sphagniphila SP2T and characterization of the first cellulase from planctomycetes.</title>
        <authorList>
            <person name="Rakitin A.L."/>
            <person name="Beletsky A.V."/>
            <person name="Naumoff D.G."/>
            <person name="Kulichevskaya I.S."/>
            <person name="Mardanov A.V."/>
            <person name="Ravin N.V."/>
            <person name="Dedysh S.N."/>
        </authorList>
    </citation>
    <scope>NUCLEOTIDE SEQUENCE</scope>
    <source>
        <strain evidence="5">SP2T</strain>
    </source>
</reference>
<dbReference type="PANTHER" id="PTHR30408">
    <property type="entry name" value="TYPE-1 RESTRICTION ENZYME ECOKI SPECIFICITY PROTEIN"/>
    <property type="match status" value="1"/>
</dbReference>
<dbReference type="SUPFAM" id="SSF116734">
    <property type="entry name" value="DNA methylase specificity domain"/>
    <property type="match status" value="2"/>
</dbReference>
<dbReference type="Gene3D" id="1.10.287.1120">
    <property type="entry name" value="Bipartite methylase S protein"/>
    <property type="match status" value="1"/>
</dbReference>
<dbReference type="GO" id="GO:0009307">
    <property type="term" value="P:DNA restriction-modification system"/>
    <property type="evidence" value="ECO:0007669"/>
    <property type="project" value="UniProtKB-KW"/>
</dbReference>
<keyword evidence="5" id="KW-0255">Endonuclease</keyword>
<feature type="domain" description="Type I restriction modification DNA specificity" evidence="4">
    <location>
        <begin position="272"/>
        <end position="415"/>
    </location>
</feature>
<dbReference type="Proteomes" id="UP000676194">
    <property type="component" value="Chromosome"/>
</dbReference>
<evidence type="ECO:0000256" key="2">
    <source>
        <dbReference type="ARBA" id="ARBA00022747"/>
    </source>
</evidence>
<protein>
    <submittedName>
        <fullName evidence="5">Restriction endonuclease subunit S</fullName>
        <ecNumber evidence="5">3.1.21.-</ecNumber>
    </submittedName>
</protein>
<evidence type="ECO:0000256" key="1">
    <source>
        <dbReference type="ARBA" id="ARBA00010923"/>
    </source>
</evidence>
<dbReference type="CDD" id="cd17249">
    <property type="entry name" value="RMtype1_S_EcoR124I-TRD2-CR2_like"/>
    <property type="match status" value="1"/>
</dbReference>
<feature type="domain" description="Type I restriction modification DNA specificity" evidence="4">
    <location>
        <begin position="7"/>
        <end position="173"/>
    </location>
</feature>
<dbReference type="RefSeq" id="WP_213494168.1">
    <property type="nucleotide sequence ID" value="NZ_CP074694.1"/>
</dbReference>
<evidence type="ECO:0000256" key="3">
    <source>
        <dbReference type="ARBA" id="ARBA00023125"/>
    </source>
</evidence>
<dbReference type="InterPro" id="IPR000055">
    <property type="entry name" value="Restrct_endonuc_typeI_TRD"/>
</dbReference>
<keyword evidence="6" id="KW-1185">Reference proteome</keyword>
<dbReference type="Gene3D" id="3.90.220.20">
    <property type="entry name" value="DNA methylase specificity domains"/>
    <property type="match status" value="3"/>
</dbReference>
<dbReference type="EC" id="3.1.21.-" evidence="5"/>
<dbReference type="GO" id="GO:0016787">
    <property type="term" value="F:hydrolase activity"/>
    <property type="evidence" value="ECO:0007669"/>
    <property type="project" value="UniProtKB-KW"/>
</dbReference>
<evidence type="ECO:0000259" key="4">
    <source>
        <dbReference type="Pfam" id="PF01420"/>
    </source>
</evidence>
<accession>A0A8E6B384</accession>